<reference evidence="2 3" key="1">
    <citation type="submission" date="2019-08" db="EMBL/GenBank/DDBJ databases">
        <authorList>
            <person name="Seo Y.L."/>
        </authorList>
    </citation>
    <scope>NUCLEOTIDE SEQUENCE [LARGE SCALE GENOMIC DNA]</scope>
    <source>
        <strain evidence="2 3">MaA-C15</strain>
    </source>
</reference>
<accession>A0A5D4GYL4</accession>
<evidence type="ECO:0000313" key="2">
    <source>
        <dbReference type="EMBL" id="TYR31610.1"/>
    </source>
</evidence>
<gene>
    <name evidence="2" type="ORF">FY036_15200</name>
</gene>
<dbReference type="Proteomes" id="UP000323258">
    <property type="component" value="Unassembled WGS sequence"/>
</dbReference>
<dbReference type="Pfam" id="PF21834">
    <property type="entry name" value="DUF6894"/>
    <property type="match status" value="1"/>
</dbReference>
<organism evidence="2 3">
    <name type="scientific">Neoaquamicrobium microcysteis</name>
    <dbReference type="NCBI Taxonomy" id="2682781"/>
    <lineage>
        <taxon>Bacteria</taxon>
        <taxon>Pseudomonadati</taxon>
        <taxon>Pseudomonadota</taxon>
        <taxon>Alphaproteobacteria</taxon>
        <taxon>Hyphomicrobiales</taxon>
        <taxon>Phyllobacteriaceae</taxon>
        <taxon>Neoaquamicrobium</taxon>
    </lineage>
</organism>
<reference evidence="2 3" key="2">
    <citation type="submission" date="2019-09" db="EMBL/GenBank/DDBJ databases">
        <title>Mesorhizobium sp. MaA-C15 isolated from Microcystis aeruginosa.</title>
        <authorList>
            <person name="Jeong S.E."/>
            <person name="Jin H.M."/>
            <person name="Jeon C.O."/>
        </authorList>
    </citation>
    <scope>NUCLEOTIDE SEQUENCE [LARGE SCALE GENOMIC DNA]</scope>
    <source>
        <strain evidence="2 3">MaA-C15</strain>
    </source>
</reference>
<evidence type="ECO:0000259" key="1">
    <source>
        <dbReference type="Pfam" id="PF21834"/>
    </source>
</evidence>
<feature type="domain" description="DUF6894" evidence="1">
    <location>
        <begin position="3"/>
        <end position="61"/>
    </location>
</feature>
<protein>
    <recommendedName>
        <fullName evidence="1">DUF6894 domain-containing protein</fullName>
    </recommendedName>
</protein>
<evidence type="ECO:0000313" key="3">
    <source>
        <dbReference type="Proteomes" id="UP000323258"/>
    </source>
</evidence>
<name>A0A5D4GYL4_9HYPH</name>
<dbReference type="RefSeq" id="WP_148915581.1">
    <property type="nucleotide sequence ID" value="NZ_VSZS01000064.1"/>
</dbReference>
<proteinExistence type="predicted"/>
<dbReference type="AlphaFoldDB" id="A0A5D4GYL4"/>
<keyword evidence="3" id="KW-1185">Reference proteome</keyword>
<dbReference type="EMBL" id="VSZS01000064">
    <property type="protein sequence ID" value="TYR31610.1"/>
    <property type="molecule type" value="Genomic_DNA"/>
</dbReference>
<sequence length="78" mass="8553">MPHFYFDTWAGDHLTVDDAGHEFGSVEEAKQLATITLLDMARENAAGFDGMELAIDVRQEEEPILKTSLLLKVSTAGS</sequence>
<dbReference type="InterPro" id="IPR054189">
    <property type="entry name" value="DUF6894"/>
</dbReference>
<dbReference type="OrthoDB" id="8094360at2"/>
<comment type="caution">
    <text evidence="2">The sequence shown here is derived from an EMBL/GenBank/DDBJ whole genome shotgun (WGS) entry which is preliminary data.</text>
</comment>